<protein>
    <submittedName>
        <fullName evidence="1">Endoglucanase 2</fullName>
    </submittedName>
</protein>
<organism evidence="1 2">
    <name type="scientific">Camellia lanceoleosa</name>
    <dbReference type="NCBI Taxonomy" id="1840588"/>
    <lineage>
        <taxon>Eukaryota</taxon>
        <taxon>Viridiplantae</taxon>
        <taxon>Streptophyta</taxon>
        <taxon>Embryophyta</taxon>
        <taxon>Tracheophyta</taxon>
        <taxon>Spermatophyta</taxon>
        <taxon>Magnoliopsida</taxon>
        <taxon>eudicotyledons</taxon>
        <taxon>Gunneridae</taxon>
        <taxon>Pentapetalae</taxon>
        <taxon>asterids</taxon>
        <taxon>Ericales</taxon>
        <taxon>Theaceae</taxon>
        <taxon>Camellia</taxon>
    </lineage>
</organism>
<dbReference type="EMBL" id="CM045759">
    <property type="protein sequence ID" value="KAI8019194.1"/>
    <property type="molecule type" value="Genomic_DNA"/>
</dbReference>
<evidence type="ECO:0000313" key="1">
    <source>
        <dbReference type="EMBL" id="KAI8019194.1"/>
    </source>
</evidence>
<keyword evidence="2" id="KW-1185">Reference proteome</keyword>
<evidence type="ECO:0000313" key="2">
    <source>
        <dbReference type="Proteomes" id="UP001060215"/>
    </source>
</evidence>
<dbReference type="Proteomes" id="UP001060215">
    <property type="component" value="Chromosome 2"/>
</dbReference>
<comment type="caution">
    <text evidence="1">The sequence shown here is derived from an EMBL/GenBank/DDBJ whole genome shotgun (WGS) entry which is preliminary data.</text>
</comment>
<gene>
    <name evidence="1" type="ORF">LOK49_LG04G01232</name>
</gene>
<reference evidence="1 2" key="1">
    <citation type="journal article" date="2022" name="Plant J.">
        <title>Chromosome-level genome of Camellia lanceoleosa provides a valuable resource for understanding genome evolution and self-incompatibility.</title>
        <authorList>
            <person name="Gong W."/>
            <person name="Xiao S."/>
            <person name="Wang L."/>
            <person name="Liao Z."/>
            <person name="Chang Y."/>
            <person name="Mo W."/>
            <person name="Hu G."/>
            <person name="Li W."/>
            <person name="Zhao G."/>
            <person name="Zhu H."/>
            <person name="Hu X."/>
            <person name="Ji K."/>
            <person name="Xiang X."/>
            <person name="Song Q."/>
            <person name="Yuan D."/>
            <person name="Jin S."/>
            <person name="Zhang L."/>
        </authorList>
    </citation>
    <scope>NUCLEOTIDE SEQUENCE [LARGE SCALE GENOMIC DNA]</scope>
    <source>
        <strain evidence="1">SQ_2022a</strain>
    </source>
</reference>
<name>A0ACC0I2X5_9ERIC</name>
<accession>A0ACC0I2X5</accession>
<sequence>MASASLVFNKIDSTYSKLLLKHAQQLFAFADTYRASYNISIPQVQTYYNSTGYMDELLWVASWLYLATADQLYLRYVTAQNGNVFAN</sequence>
<proteinExistence type="predicted"/>